<evidence type="ECO:0000313" key="1">
    <source>
        <dbReference type="EMBL" id="NAW50588.1"/>
    </source>
</evidence>
<dbReference type="Proteomes" id="UP000553459">
    <property type="component" value="Unassembled WGS sequence"/>
</dbReference>
<accession>A0A845PW96</accession>
<dbReference type="AlphaFoldDB" id="A0A845PW96"/>
<comment type="caution">
    <text evidence="1">The sequence shown here is derived from an EMBL/GenBank/DDBJ whole genome shotgun (WGS) entry which is preliminary data.</text>
</comment>
<organism evidence="1 2">
    <name type="scientific">Elizabethkingia argenteiflava</name>
    <dbReference type="NCBI Taxonomy" id="2681556"/>
    <lineage>
        <taxon>Bacteria</taxon>
        <taxon>Pseudomonadati</taxon>
        <taxon>Bacteroidota</taxon>
        <taxon>Flavobacteriia</taxon>
        <taxon>Flavobacteriales</taxon>
        <taxon>Weeksellaceae</taxon>
        <taxon>Elizabethkingia</taxon>
    </lineage>
</organism>
<sequence>MNKEYIVLKLEDFIQNAKNHSWIELSLIATLIKKYLLKLDSSDYKVIGEFSENSFELEIQTNSSEILFIDLSLTFLDVRFNYFENNFFIDEFEDIEKYFENFFQGDYEVVSFYDRMSKKVYKTRVLWKSADMSKYNKEYTYKSIKDFFTKEKYLIENTKSGYKWKLSNNM</sequence>
<proteinExistence type="predicted"/>
<keyword evidence="2" id="KW-1185">Reference proteome</keyword>
<dbReference type="RefSeq" id="WP_166518918.1">
    <property type="nucleotide sequence ID" value="NZ_JAAABJ010000364.1"/>
</dbReference>
<dbReference type="EMBL" id="JAAABJ010000364">
    <property type="protein sequence ID" value="NAW50588.1"/>
    <property type="molecule type" value="Genomic_DNA"/>
</dbReference>
<evidence type="ECO:0000313" key="2">
    <source>
        <dbReference type="Proteomes" id="UP000553459"/>
    </source>
</evidence>
<reference evidence="1 2" key="1">
    <citation type="submission" date="2019-11" db="EMBL/GenBank/DDBJ databases">
        <title>Characterization of Elizabethkingia argenteiflava sp. nov., isolated from inner surface of Soybean Pods.</title>
        <authorList>
            <person name="Mo S."/>
        </authorList>
    </citation>
    <scope>NUCLEOTIDE SEQUENCE [LARGE SCALE GENOMIC DNA]</scope>
    <source>
        <strain evidence="1 2">YB22</strain>
    </source>
</reference>
<gene>
    <name evidence="1" type="ORF">GNY06_04040</name>
</gene>
<name>A0A845PW96_9FLAO</name>
<protein>
    <submittedName>
        <fullName evidence="1">Uncharacterized protein</fullName>
    </submittedName>
</protein>